<keyword evidence="2" id="KW-0813">Transport</keyword>
<dbReference type="InterPro" id="IPR020846">
    <property type="entry name" value="MFS_dom"/>
</dbReference>
<dbReference type="InterPro" id="IPR011701">
    <property type="entry name" value="MFS"/>
</dbReference>
<dbReference type="InterPro" id="IPR050171">
    <property type="entry name" value="MFS_Transporters"/>
</dbReference>
<dbReference type="PANTHER" id="PTHR23517:SF13">
    <property type="entry name" value="MAJOR FACILITATOR SUPERFAMILY MFS_1"/>
    <property type="match status" value="1"/>
</dbReference>
<dbReference type="AlphaFoldDB" id="A0A6G7XBE4"/>
<evidence type="ECO:0000259" key="9">
    <source>
        <dbReference type="PROSITE" id="PS50850"/>
    </source>
</evidence>
<feature type="transmembrane region" description="Helical" evidence="8">
    <location>
        <begin position="397"/>
        <end position="418"/>
    </location>
</feature>
<feature type="compositionally biased region" description="Low complexity" evidence="7">
    <location>
        <begin position="432"/>
        <end position="449"/>
    </location>
</feature>
<keyword evidence="6 8" id="KW-0472">Membrane</keyword>
<feature type="transmembrane region" description="Helical" evidence="8">
    <location>
        <begin position="98"/>
        <end position="121"/>
    </location>
</feature>
<evidence type="ECO:0000256" key="5">
    <source>
        <dbReference type="ARBA" id="ARBA00022989"/>
    </source>
</evidence>
<keyword evidence="3" id="KW-1003">Cell membrane</keyword>
<proteinExistence type="predicted"/>
<accession>A0A6G7XBE4</accession>
<dbReference type="EMBL" id="CP049863">
    <property type="protein sequence ID" value="QIK61822.1"/>
    <property type="molecule type" value="Genomic_DNA"/>
</dbReference>
<evidence type="ECO:0000256" key="3">
    <source>
        <dbReference type="ARBA" id="ARBA00022475"/>
    </source>
</evidence>
<keyword evidence="11" id="KW-1185">Reference proteome</keyword>
<comment type="subcellular location">
    <subcellularLocation>
        <location evidence="1">Cell membrane</location>
        <topology evidence="1">Multi-pass membrane protein</topology>
    </subcellularLocation>
</comment>
<feature type="transmembrane region" description="Helical" evidence="8">
    <location>
        <begin position="371"/>
        <end position="391"/>
    </location>
</feature>
<dbReference type="KEGG" id="lvi:G7068_00285"/>
<protein>
    <submittedName>
        <fullName evidence="10">MFS transporter</fullName>
    </submittedName>
</protein>
<evidence type="ECO:0000256" key="2">
    <source>
        <dbReference type="ARBA" id="ARBA00022448"/>
    </source>
</evidence>
<dbReference type="RefSeq" id="WP_166287279.1">
    <property type="nucleotide sequence ID" value="NZ_CP049863.1"/>
</dbReference>
<feature type="transmembrane region" description="Helical" evidence="8">
    <location>
        <begin position="64"/>
        <end position="86"/>
    </location>
</feature>
<dbReference type="Gene3D" id="1.20.1250.20">
    <property type="entry name" value="MFS general substrate transporter like domains"/>
    <property type="match status" value="1"/>
</dbReference>
<dbReference type="PROSITE" id="PS50850">
    <property type="entry name" value="MFS"/>
    <property type="match status" value="1"/>
</dbReference>
<feature type="transmembrane region" description="Helical" evidence="8">
    <location>
        <begin position="154"/>
        <end position="173"/>
    </location>
</feature>
<organism evidence="10 11">
    <name type="scientific">Leucobacter viscericola</name>
    <dbReference type="NCBI Taxonomy" id="2714935"/>
    <lineage>
        <taxon>Bacteria</taxon>
        <taxon>Bacillati</taxon>
        <taxon>Actinomycetota</taxon>
        <taxon>Actinomycetes</taxon>
        <taxon>Micrococcales</taxon>
        <taxon>Microbacteriaceae</taxon>
        <taxon>Leucobacter</taxon>
    </lineage>
</organism>
<evidence type="ECO:0000256" key="7">
    <source>
        <dbReference type="SAM" id="MobiDB-lite"/>
    </source>
</evidence>
<dbReference type="InterPro" id="IPR036259">
    <property type="entry name" value="MFS_trans_sf"/>
</dbReference>
<dbReference type="SUPFAM" id="SSF103473">
    <property type="entry name" value="MFS general substrate transporter"/>
    <property type="match status" value="1"/>
</dbReference>
<sequence length="449" mass="45557">MSAINAAQLQNPGFANPALTFPDVAAIRPRLRITLTALTLFTLLVSANLSTPLFSLLAQRFDTGAFGITLAFSSYVLALIVGLLLFRRVADTVNRRTVLIAALVTASLATAAFAVAPSLGWFSVARAVQGIAIACATGTASGALRILLPTKPELAARFTLLATSGGVALGPLIGGALSQSSAPLVAPYLVVAIALLALVPAILTIAPHFACQPVPSPAHLALADAPQQAEHGAQAAPPSSTPANRAFWTASAIGFLSFAVFGFCLSLAPSLFASIVGSDSRPVIGALAVVTLGASAAVQLLPLRGNWRVPVGLSMLAVGLLGFAFAAQVGGVLWLVASGVIAGVGQGLAFQAAFTRAIAAVPPQRHASTVSGIYTVTYLGSTLPVLGLGVLAEQLSLSTAVTVFAILAAIASIALVWFARTPKSPVLLAQMPSSPGSPRSPESPRSLGE</sequence>
<evidence type="ECO:0000256" key="8">
    <source>
        <dbReference type="SAM" id="Phobius"/>
    </source>
</evidence>
<feature type="transmembrane region" description="Helical" evidence="8">
    <location>
        <begin position="309"/>
        <end position="327"/>
    </location>
</feature>
<evidence type="ECO:0000313" key="10">
    <source>
        <dbReference type="EMBL" id="QIK61822.1"/>
    </source>
</evidence>
<dbReference type="PANTHER" id="PTHR23517">
    <property type="entry name" value="RESISTANCE PROTEIN MDTM, PUTATIVE-RELATED-RELATED"/>
    <property type="match status" value="1"/>
</dbReference>
<evidence type="ECO:0000313" key="11">
    <source>
        <dbReference type="Proteomes" id="UP000502677"/>
    </source>
</evidence>
<keyword evidence="4 8" id="KW-0812">Transmembrane</keyword>
<dbReference type="GO" id="GO:0022857">
    <property type="term" value="F:transmembrane transporter activity"/>
    <property type="evidence" value="ECO:0007669"/>
    <property type="project" value="InterPro"/>
</dbReference>
<dbReference type="Proteomes" id="UP000502677">
    <property type="component" value="Chromosome"/>
</dbReference>
<feature type="transmembrane region" description="Helical" evidence="8">
    <location>
        <begin position="37"/>
        <end position="58"/>
    </location>
</feature>
<feature type="transmembrane region" description="Helical" evidence="8">
    <location>
        <begin position="253"/>
        <end position="277"/>
    </location>
</feature>
<feature type="domain" description="Major facilitator superfamily (MFS) profile" evidence="9">
    <location>
        <begin position="32"/>
        <end position="423"/>
    </location>
</feature>
<dbReference type="Pfam" id="PF07690">
    <property type="entry name" value="MFS_1"/>
    <property type="match status" value="1"/>
</dbReference>
<feature type="transmembrane region" description="Helical" evidence="8">
    <location>
        <begin position="185"/>
        <end position="206"/>
    </location>
</feature>
<evidence type="ECO:0000256" key="6">
    <source>
        <dbReference type="ARBA" id="ARBA00023136"/>
    </source>
</evidence>
<name>A0A6G7XBE4_9MICO</name>
<dbReference type="GO" id="GO:0005886">
    <property type="term" value="C:plasma membrane"/>
    <property type="evidence" value="ECO:0007669"/>
    <property type="project" value="UniProtKB-SubCell"/>
</dbReference>
<evidence type="ECO:0000256" key="4">
    <source>
        <dbReference type="ARBA" id="ARBA00022692"/>
    </source>
</evidence>
<keyword evidence="5 8" id="KW-1133">Transmembrane helix</keyword>
<gene>
    <name evidence="10" type="ORF">G7068_00285</name>
</gene>
<feature type="transmembrane region" description="Helical" evidence="8">
    <location>
        <begin position="333"/>
        <end position="359"/>
    </location>
</feature>
<feature type="region of interest" description="Disordered" evidence="7">
    <location>
        <begin position="429"/>
        <end position="449"/>
    </location>
</feature>
<evidence type="ECO:0000256" key="1">
    <source>
        <dbReference type="ARBA" id="ARBA00004651"/>
    </source>
</evidence>
<feature type="transmembrane region" description="Helical" evidence="8">
    <location>
        <begin position="283"/>
        <end position="302"/>
    </location>
</feature>
<reference evidence="10 11" key="1">
    <citation type="submission" date="2020-03" db="EMBL/GenBank/DDBJ databases">
        <title>Leucobacter sp. nov., isolated from beetles.</title>
        <authorList>
            <person name="Hyun D.-W."/>
            <person name="Bae J.-W."/>
        </authorList>
    </citation>
    <scope>NUCLEOTIDE SEQUENCE [LARGE SCALE GENOMIC DNA]</scope>
    <source>
        <strain evidence="10 11">HDW9C</strain>
    </source>
</reference>